<dbReference type="InterPro" id="IPR051677">
    <property type="entry name" value="AfsR-DnrI-RedD_regulator"/>
</dbReference>
<protein>
    <submittedName>
        <fullName evidence="7">DNA-binding SARP family transcriptional activator</fullName>
    </submittedName>
</protein>
<sequence length="921" mass="99469">MLGDSEVDLGPPLQQAIAAMLAMCPGRVVTLGQLIEGLWGDAPPPSATQSVYTYIAGLRRAFEPGRGRRQPPSMVARAAGGYLLRLDPLQVDAHAFAARLDAAAQAKKAGDLAGALPVIEEALALWRGPALSGVPGPFAEGERARLEELRLTAVEARADALTRLGRPEEALAELHDLTHRHPLRERPRELLMLALHGCGRQAEALTAFEEARRALSEELGVDPGEGLRRAHHLVLAGSAERAAPDPVVPRQLPRDLMVFVGRAREAVRLKSLLDPWGDGPPHPFVVICGAPGVGKSTLAVRVAHAVRERFPDGQLYVNLRGGTPNVSRLSSHEIFSRLLRGIGTQDDAVPPDEDEAAALWRSRLQGRRVLVLLDNAADLAQVRPFVSGPLGTAVLVTSRESLAAGDDCVQLRLGPLSDAEATAMLSRLVGADRVSADLDQTARLVRLCDGFPLALRIACARLLDRPDWSVGALTARLSDERRRLAELEAGELAVRSSLAASWGALSGSAREIDAEAARLLALLGLLHVPDVTVEAATALADSPQAGVERALERLCDAHLLDAGEPGRYHPHDLVRLFAADLLPAGERMAPLKRAIGYYAESARAAARTSDPHRVHCLHPRIDAGGRAFPSAEEARAWLRREEATLLAAAFQAMADPDDDVARAGAAIGFALWWYQQKAYRVRGLISLGERLLATGERLDDPIIRMEAHAHLATGLYFRGDPVCLDHHGRHLRLARQLGDRFNEQRAHGNLANTLLKWDRYTDALEHALAQRVIAREAGSQVGERYALLVAARAHIHLRRFEDAAALLEEGAAMAALAGDLHGQVEFAVSRGRALIELGELETARTVLTEALEPSRATAKTTEMGCLVYLARAHRLLGQSAAAIRHSAEAVMLAEQTGSDHWLERAIKERDEAARSQPSVHA</sequence>
<dbReference type="SUPFAM" id="SSF46894">
    <property type="entry name" value="C-terminal effector domain of the bipartite response regulators"/>
    <property type="match status" value="1"/>
</dbReference>
<evidence type="ECO:0000256" key="3">
    <source>
        <dbReference type="ARBA" id="ARBA00023125"/>
    </source>
</evidence>
<evidence type="ECO:0000256" key="4">
    <source>
        <dbReference type="ARBA" id="ARBA00023163"/>
    </source>
</evidence>
<feature type="DNA-binding region" description="OmpR/PhoB-type" evidence="5">
    <location>
        <begin position="1"/>
        <end position="86"/>
    </location>
</feature>
<keyword evidence="4" id="KW-0804">Transcription</keyword>
<evidence type="ECO:0000259" key="6">
    <source>
        <dbReference type="PROSITE" id="PS51755"/>
    </source>
</evidence>
<dbReference type="EMBL" id="JAMZEB010000002">
    <property type="protein sequence ID" value="MCP2359887.1"/>
    <property type="molecule type" value="Genomic_DNA"/>
</dbReference>
<keyword evidence="3 5" id="KW-0238">DNA-binding</keyword>
<keyword evidence="8" id="KW-1185">Reference proteome</keyword>
<dbReference type="PROSITE" id="PS51755">
    <property type="entry name" value="OMPR_PHOB"/>
    <property type="match status" value="1"/>
</dbReference>
<dbReference type="SMART" id="SM00382">
    <property type="entry name" value="AAA"/>
    <property type="match status" value="1"/>
</dbReference>
<dbReference type="Proteomes" id="UP001139648">
    <property type="component" value="Unassembled WGS sequence"/>
</dbReference>
<dbReference type="SUPFAM" id="SSF48452">
    <property type="entry name" value="TPR-like"/>
    <property type="match status" value="2"/>
</dbReference>
<proteinExistence type="inferred from homology"/>
<evidence type="ECO:0000256" key="1">
    <source>
        <dbReference type="ARBA" id="ARBA00005820"/>
    </source>
</evidence>
<dbReference type="InterPro" id="IPR005158">
    <property type="entry name" value="BTAD"/>
</dbReference>
<dbReference type="Gene3D" id="1.25.40.10">
    <property type="entry name" value="Tetratricopeptide repeat domain"/>
    <property type="match status" value="2"/>
</dbReference>
<dbReference type="Pfam" id="PF03704">
    <property type="entry name" value="BTAD"/>
    <property type="match status" value="1"/>
</dbReference>
<comment type="similarity">
    <text evidence="1">Belongs to the AfsR/DnrI/RedD regulatory family.</text>
</comment>
<keyword evidence="2" id="KW-0805">Transcription regulation</keyword>
<dbReference type="InterPro" id="IPR041664">
    <property type="entry name" value="AAA_16"/>
</dbReference>
<dbReference type="SUPFAM" id="SSF52540">
    <property type="entry name" value="P-loop containing nucleoside triphosphate hydrolases"/>
    <property type="match status" value="1"/>
</dbReference>
<gene>
    <name evidence="7" type="ORF">HD597_006907</name>
</gene>
<comment type="caution">
    <text evidence="7">The sequence shown here is derived from an EMBL/GenBank/DDBJ whole genome shotgun (WGS) entry which is preliminary data.</text>
</comment>
<dbReference type="PRINTS" id="PR00364">
    <property type="entry name" value="DISEASERSIST"/>
</dbReference>
<name>A0A9X2K3V9_9ACTN</name>
<dbReference type="InterPro" id="IPR001867">
    <property type="entry name" value="OmpR/PhoB-type_DNA-bd"/>
</dbReference>
<dbReference type="InterPro" id="IPR011990">
    <property type="entry name" value="TPR-like_helical_dom_sf"/>
</dbReference>
<evidence type="ECO:0000313" key="8">
    <source>
        <dbReference type="Proteomes" id="UP001139648"/>
    </source>
</evidence>
<evidence type="ECO:0000313" key="7">
    <source>
        <dbReference type="EMBL" id="MCP2359887.1"/>
    </source>
</evidence>
<dbReference type="Gene3D" id="1.10.10.10">
    <property type="entry name" value="Winged helix-like DNA-binding domain superfamily/Winged helix DNA-binding domain"/>
    <property type="match status" value="1"/>
</dbReference>
<dbReference type="InterPro" id="IPR036388">
    <property type="entry name" value="WH-like_DNA-bd_sf"/>
</dbReference>
<dbReference type="CDD" id="cd15831">
    <property type="entry name" value="BTAD"/>
    <property type="match status" value="1"/>
</dbReference>
<dbReference type="Pfam" id="PF13191">
    <property type="entry name" value="AAA_16"/>
    <property type="match status" value="1"/>
</dbReference>
<dbReference type="SMART" id="SM01043">
    <property type="entry name" value="BTAD"/>
    <property type="match status" value="1"/>
</dbReference>
<dbReference type="InterPro" id="IPR027417">
    <property type="entry name" value="P-loop_NTPase"/>
</dbReference>
<dbReference type="RefSeq" id="WP_253747312.1">
    <property type="nucleotide sequence ID" value="NZ_BAABKA010000035.1"/>
</dbReference>
<dbReference type="GO" id="GO:0006355">
    <property type="term" value="P:regulation of DNA-templated transcription"/>
    <property type="evidence" value="ECO:0007669"/>
    <property type="project" value="InterPro"/>
</dbReference>
<evidence type="ECO:0000256" key="2">
    <source>
        <dbReference type="ARBA" id="ARBA00023015"/>
    </source>
</evidence>
<dbReference type="SMART" id="SM00862">
    <property type="entry name" value="Trans_reg_C"/>
    <property type="match status" value="1"/>
</dbReference>
<dbReference type="GO" id="GO:0000160">
    <property type="term" value="P:phosphorelay signal transduction system"/>
    <property type="evidence" value="ECO:0007669"/>
    <property type="project" value="InterPro"/>
</dbReference>
<dbReference type="AlphaFoldDB" id="A0A9X2K3V9"/>
<dbReference type="InterPro" id="IPR003593">
    <property type="entry name" value="AAA+_ATPase"/>
</dbReference>
<feature type="domain" description="OmpR/PhoB-type" evidence="6">
    <location>
        <begin position="1"/>
        <end position="86"/>
    </location>
</feature>
<dbReference type="GO" id="GO:0003677">
    <property type="term" value="F:DNA binding"/>
    <property type="evidence" value="ECO:0007669"/>
    <property type="project" value="UniProtKB-UniRule"/>
</dbReference>
<organism evidence="7 8">
    <name type="scientific">Nonomuraea thailandensis</name>
    <dbReference type="NCBI Taxonomy" id="1188745"/>
    <lineage>
        <taxon>Bacteria</taxon>
        <taxon>Bacillati</taxon>
        <taxon>Actinomycetota</taxon>
        <taxon>Actinomycetes</taxon>
        <taxon>Streptosporangiales</taxon>
        <taxon>Streptosporangiaceae</taxon>
        <taxon>Nonomuraea</taxon>
    </lineage>
</organism>
<accession>A0A9X2K3V9</accession>
<dbReference type="Gene3D" id="3.40.50.300">
    <property type="entry name" value="P-loop containing nucleotide triphosphate hydrolases"/>
    <property type="match status" value="1"/>
</dbReference>
<dbReference type="PANTHER" id="PTHR35807:SF1">
    <property type="entry name" value="TRANSCRIPTIONAL REGULATOR REDD"/>
    <property type="match status" value="1"/>
</dbReference>
<dbReference type="PANTHER" id="PTHR35807">
    <property type="entry name" value="TRANSCRIPTIONAL REGULATOR REDD-RELATED"/>
    <property type="match status" value="1"/>
</dbReference>
<dbReference type="GO" id="GO:0043531">
    <property type="term" value="F:ADP binding"/>
    <property type="evidence" value="ECO:0007669"/>
    <property type="project" value="InterPro"/>
</dbReference>
<evidence type="ECO:0000256" key="5">
    <source>
        <dbReference type="PROSITE-ProRule" id="PRU01091"/>
    </source>
</evidence>
<dbReference type="InterPro" id="IPR016032">
    <property type="entry name" value="Sig_transdc_resp-reg_C-effctor"/>
</dbReference>
<reference evidence="7" key="1">
    <citation type="submission" date="2022-06" db="EMBL/GenBank/DDBJ databases">
        <title>Sequencing the genomes of 1000 actinobacteria strains.</title>
        <authorList>
            <person name="Klenk H.-P."/>
        </authorList>
    </citation>
    <scope>NUCLEOTIDE SEQUENCE</scope>
    <source>
        <strain evidence="7">DSM 46694</strain>
    </source>
</reference>